<dbReference type="Pfam" id="PF23719">
    <property type="entry name" value="VapB"/>
    <property type="match status" value="1"/>
</dbReference>
<evidence type="ECO:0000313" key="3">
    <source>
        <dbReference type="Proteomes" id="UP000542813"/>
    </source>
</evidence>
<sequence length="128" mass="14354">MIFKRVGDGKPYPEHDTGLRAWSELPPRQIRLTDLVTTKRTLNLETLLSEDSTFYGDLFAHVVEWRGELYLEDGLHRALRAALQQRPVIHARVLVLRDVPPPPPDTSSDAASDTKEQPVPDTESDAAA</sequence>
<reference evidence="2 3" key="1">
    <citation type="submission" date="2020-08" db="EMBL/GenBank/DDBJ databases">
        <title>Sequencing the genomes of 1000 actinobacteria strains.</title>
        <authorList>
            <person name="Klenk H.-P."/>
        </authorList>
    </citation>
    <scope>NUCLEOTIDE SEQUENCE [LARGE SCALE GENOMIC DNA]</scope>
    <source>
        <strain evidence="2 3">DSM 102122</strain>
    </source>
</reference>
<dbReference type="InterPro" id="IPR014447">
    <property type="entry name" value="VapB-like_prob"/>
</dbReference>
<comment type="caution">
    <text evidence="2">The sequence shown here is derived from an EMBL/GenBank/DDBJ whole genome shotgun (WGS) entry which is preliminary data.</text>
</comment>
<dbReference type="Proteomes" id="UP000542813">
    <property type="component" value="Unassembled WGS sequence"/>
</dbReference>
<accession>A0A7W9LKU0</accession>
<keyword evidence="3" id="KW-1185">Reference proteome</keyword>
<dbReference type="EMBL" id="JACHMM010000001">
    <property type="protein sequence ID" value="MBB5787483.1"/>
    <property type="molecule type" value="Genomic_DNA"/>
</dbReference>
<gene>
    <name evidence="2" type="ORF">HD601_002058</name>
</gene>
<proteinExistence type="predicted"/>
<protein>
    <submittedName>
        <fullName evidence="2">Arc/MetJ family transcription regulator</fullName>
    </submittedName>
</protein>
<evidence type="ECO:0000256" key="1">
    <source>
        <dbReference type="SAM" id="MobiDB-lite"/>
    </source>
</evidence>
<feature type="region of interest" description="Disordered" evidence="1">
    <location>
        <begin position="96"/>
        <end position="128"/>
    </location>
</feature>
<evidence type="ECO:0000313" key="2">
    <source>
        <dbReference type="EMBL" id="MBB5787483.1"/>
    </source>
</evidence>
<dbReference type="AlphaFoldDB" id="A0A7W9LKU0"/>
<name>A0A7W9LKU0_9ACTN</name>
<organism evidence="2 3">
    <name type="scientific">Jiangella mangrovi</name>
    <dbReference type="NCBI Taxonomy" id="1524084"/>
    <lineage>
        <taxon>Bacteria</taxon>
        <taxon>Bacillati</taxon>
        <taxon>Actinomycetota</taxon>
        <taxon>Actinomycetes</taxon>
        <taxon>Jiangellales</taxon>
        <taxon>Jiangellaceae</taxon>
        <taxon>Jiangella</taxon>
    </lineage>
</organism>